<gene>
    <name evidence="1" type="ORF">D2L64_26570</name>
</gene>
<dbReference type="EMBL" id="QXEC01000050">
    <property type="protein sequence ID" value="RIV29838.1"/>
    <property type="molecule type" value="Genomic_DNA"/>
</dbReference>
<organism evidence="1 2">
    <name type="scientific">Micromonospora radicis</name>
    <dbReference type="NCBI Taxonomy" id="1894971"/>
    <lineage>
        <taxon>Bacteria</taxon>
        <taxon>Bacillati</taxon>
        <taxon>Actinomycetota</taxon>
        <taxon>Actinomycetes</taxon>
        <taxon>Micromonosporales</taxon>
        <taxon>Micromonosporaceae</taxon>
        <taxon>Micromonospora</taxon>
    </lineage>
</organism>
<keyword evidence="2" id="KW-1185">Reference proteome</keyword>
<dbReference type="AlphaFoldDB" id="A0A418MMN1"/>
<proteinExistence type="predicted"/>
<name>A0A418MMN1_9ACTN</name>
<dbReference type="Proteomes" id="UP000283832">
    <property type="component" value="Unassembled WGS sequence"/>
</dbReference>
<reference evidence="1 2" key="1">
    <citation type="submission" date="2018-08" db="EMBL/GenBank/DDBJ databases">
        <title>Jishengella sp. nov., isolated from a root of Azadirachta indica A. Juss. var. siamensis Valenton.</title>
        <authorList>
            <person name="Kuncharoen N."/>
            <person name="Tanasupawat S."/>
            <person name="Kudo T."/>
            <person name="Ohkuma M."/>
        </authorList>
    </citation>
    <scope>NUCLEOTIDE SEQUENCE [LARGE SCALE GENOMIC DNA]</scope>
    <source>
        <strain evidence="1 2">AZ1-13</strain>
    </source>
</reference>
<sequence length="116" mass="12813">MAREWVAGKKIESFRVYGVNSLKTLAPSLDDLVGDQIVDLVAQDDARRVDVVCRDHVIAVDLERTGKLAALREAAAWSPAAGTPMPTGRMTFEDGTGLDFREPAKTKRITFAVRRR</sequence>
<evidence type="ECO:0000313" key="2">
    <source>
        <dbReference type="Proteomes" id="UP000283832"/>
    </source>
</evidence>
<comment type="caution">
    <text evidence="1">The sequence shown here is derived from an EMBL/GenBank/DDBJ whole genome shotgun (WGS) entry which is preliminary data.</text>
</comment>
<protein>
    <submittedName>
        <fullName evidence="1">Uncharacterized protein</fullName>
    </submittedName>
</protein>
<accession>A0A418MMN1</accession>
<evidence type="ECO:0000313" key="1">
    <source>
        <dbReference type="EMBL" id="RIV29838.1"/>
    </source>
</evidence>